<feature type="non-terminal residue" evidence="2">
    <location>
        <position position="1"/>
    </location>
</feature>
<dbReference type="AlphaFoldDB" id="A0A2G9R693"/>
<feature type="compositionally biased region" description="Low complexity" evidence="1">
    <location>
        <begin position="17"/>
        <end position="47"/>
    </location>
</feature>
<proteinExistence type="predicted"/>
<feature type="compositionally biased region" description="Low complexity" evidence="1">
    <location>
        <begin position="133"/>
        <end position="142"/>
    </location>
</feature>
<feature type="region of interest" description="Disordered" evidence="1">
    <location>
        <begin position="1"/>
        <end position="142"/>
    </location>
</feature>
<evidence type="ECO:0000313" key="2">
    <source>
        <dbReference type="EMBL" id="PIO23390.1"/>
    </source>
</evidence>
<protein>
    <submittedName>
        <fullName evidence="2">Uncharacterized protein</fullName>
    </submittedName>
</protein>
<name>A0A2G9R693_AQUCT</name>
<evidence type="ECO:0000313" key="3">
    <source>
        <dbReference type="Proteomes" id="UP000228934"/>
    </source>
</evidence>
<gene>
    <name evidence="2" type="ORF">AB205_0053110</name>
</gene>
<keyword evidence="3" id="KW-1185">Reference proteome</keyword>
<organism evidence="2 3">
    <name type="scientific">Aquarana catesbeiana</name>
    <name type="common">American bullfrog</name>
    <name type="synonym">Rana catesbeiana</name>
    <dbReference type="NCBI Taxonomy" id="8400"/>
    <lineage>
        <taxon>Eukaryota</taxon>
        <taxon>Metazoa</taxon>
        <taxon>Chordata</taxon>
        <taxon>Craniata</taxon>
        <taxon>Vertebrata</taxon>
        <taxon>Euteleostomi</taxon>
        <taxon>Amphibia</taxon>
        <taxon>Batrachia</taxon>
        <taxon>Anura</taxon>
        <taxon>Neobatrachia</taxon>
        <taxon>Ranoidea</taxon>
        <taxon>Ranidae</taxon>
        <taxon>Aquarana</taxon>
    </lineage>
</organism>
<sequence length="142" mass="14308">SRTVVSSLTSGDLADISSFSSKASSLQRTSSGASSGLSAGQSTSGGSSDRGKGTLRGKAGHLESGEFAMPSGRGNLGKSSPRKVSSQPGSSRQTGRQTGVQVSEDDADASLGNRPGAKAPLTPRGRGRRGRPPFRGAGSRYP</sequence>
<dbReference type="Proteomes" id="UP000228934">
    <property type="component" value="Unassembled WGS sequence"/>
</dbReference>
<dbReference type="EMBL" id="KV970346">
    <property type="protein sequence ID" value="PIO23390.1"/>
    <property type="molecule type" value="Genomic_DNA"/>
</dbReference>
<accession>A0A2G9R693</accession>
<evidence type="ECO:0000256" key="1">
    <source>
        <dbReference type="SAM" id="MobiDB-lite"/>
    </source>
</evidence>
<reference evidence="3" key="1">
    <citation type="journal article" date="2017" name="Nat. Commun.">
        <title>The North American bullfrog draft genome provides insight into hormonal regulation of long noncoding RNA.</title>
        <authorList>
            <person name="Hammond S.A."/>
            <person name="Warren R.L."/>
            <person name="Vandervalk B.P."/>
            <person name="Kucuk E."/>
            <person name="Khan H."/>
            <person name="Gibb E.A."/>
            <person name="Pandoh P."/>
            <person name="Kirk H."/>
            <person name="Zhao Y."/>
            <person name="Jones M."/>
            <person name="Mungall A.J."/>
            <person name="Coope R."/>
            <person name="Pleasance S."/>
            <person name="Moore R.A."/>
            <person name="Holt R.A."/>
            <person name="Round J.M."/>
            <person name="Ohora S."/>
            <person name="Walle B.V."/>
            <person name="Veldhoen N."/>
            <person name="Helbing C.C."/>
            <person name="Birol I."/>
        </authorList>
    </citation>
    <scope>NUCLEOTIDE SEQUENCE [LARGE SCALE GENOMIC DNA]</scope>
</reference>
<feature type="compositionally biased region" description="Polar residues" evidence="1">
    <location>
        <begin position="82"/>
        <end position="101"/>
    </location>
</feature>
<feature type="compositionally biased region" description="Polar residues" evidence="1">
    <location>
        <begin position="1"/>
        <end position="10"/>
    </location>
</feature>